<dbReference type="PANTHER" id="PTHR30502:SF0">
    <property type="entry name" value="PHOSPHOENOLPYRUVATE CARBOXYLASE FAMILY PROTEIN"/>
    <property type="match status" value="1"/>
</dbReference>
<name>A0ABZ0PBX4_9PROT</name>
<dbReference type="Proteomes" id="UP001305521">
    <property type="component" value="Chromosome"/>
</dbReference>
<accession>A0ABZ0PBX4</accession>
<keyword evidence="3 5" id="KW-0456">Lyase</keyword>
<dbReference type="SUPFAM" id="SSF51621">
    <property type="entry name" value="Phosphoenolpyruvate/pyruvate domain"/>
    <property type="match status" value="1"/>
</dbReference>
<dbReference type="Gene3D" id="3.20.20.60">
    <property type="entry name" value="Phosphoenolpyruvate-binding domains"/>
    <property type="match status" value="1"/>
</dbReference>
<evidence type="ECO:0000256" key="1">
    <source>
        <dbReference type="ARBA" id="ARBA00005568"/>
    </source>
</evidence>
<dbReference type="InterPro" id="IPR050251">
    <property type="entry name" value="HpcH-HpaI_aldolase"/>
</dbReference>
<evidence type="ECO:0000313" key="6">
    <source>
        <dbReference type="Proteomes" id="UP001305521"/>
    </source>
</evidence>
<evidence type="ECO:0000256" key="2">
    <source>
        <dbReference type="ARBA" id="ARBA00022723"/>
    </source>
</evidence>
<dbReference type="GO" id="GO:0016829">
    <property type="term" value="F:lyase activity"/>
    <property type="evidence" value="ECO:0007669"/>
    <property type="project" value="UniProtKB-KW"/>
</dbReference>
<sequence>MKALFAAGKPALGCSLMFPSAPIVEMLGHAGFDWVLLDCEHGSLSLADVELMCMAADAVGITAIGRPRSNSAADIQQILDRGVAGVQIPHINTAEDARRAVAAVKFGPGAGRGMAAGTRPDRWGMGAKMPDFAAQANAHSLVCVQLEHEEAIANAEEILKVPGIDVFFIGPSDLSQSMGHPGNPKAPPVAAAIEATLARIRAAGMTPGMPATTETLPEVLASGCRYIYTHLPRVLGAGAKGFLSAR</sequence>
<keyword evidence="6" id="KW-1185">Reference proteome</keyword>
<dbReference type="RefSeq" id="WP_318647069.1">
    <property type="nucleotide sequence ID" value="NZ_CP137852.1"/>
</dbReference>
<feature type="domain" description="HpcH/HpaI aldolase/citrate lyase" evidence="4">
    <location>
        <begin position="21"/>
        <end position="205"/>
    </location>
</feature>
<proteinExistence type="inferred from homology"/>
<dbReference type="EMBL" id="CP137852">
    <property type="protein sequence ID" value="WPB83087.1"/>
    <property type="molecule type" value="Genomic_DNA"/>
</dbReference>
<keyword evidence="2" id="KW-0479">Metal-binding</keyword>
<dbReference type="Pfam" id="PF03328">
    <property type="entry name" value="HpcH_HpaI"/>
    <property type="match status" value="1"/>
</dbReference>
<evidence type="ECO:0000259" key="4">
    <source>
        <dbReference type="Pfam" id="PF03328"/>
    </source>
</evidence>
<evidence type="ECO:0000256" key="3">
    <source>
        <dbReference type="ARBA" id="ARBA00023239"/>
    </source>
</evidence>
<evidence type="ECO:0000313" key="5">
    <source>
        <dbReference type="EMBL" id="WPB83087.1"/>
    </source>
</evidence>
<protein>
    <submittedName>
        <fullName evidence="5">Aldolase/citrate lyase family protein</fullName>
    </submittedName>
</protein>
<comment type="similarity">
    <text evidence="1">Belongs to the HpcH/HpaI aldolase family.</text>
</comment>
<reference evidence="5 6" key="1">
    <citation type="submission" date="2023-11" db="EMBL/GenBank/DDBJ databases">
        <title>Arctic aerobic anoxygenic photoheterotroph Sediminicoccus rosea KRV36 adapts its photosynthesis to long days of polar summer.</title>
        <authorList>
            <person name="Tomasch J."/>
            <person name="Kopejtka K."/>
            <person name="Bily T."/>
            <person name="Gardiner A.T."/>
            <person name="Gardian Z."/>
            <person name="Shivaramu S."/>
            <person name="Koblizek M."/>
            <person name="Engelhardt F."/>
            <person name="Kaftan D."/>
        </authorList>
    </citation>
    <scope>NUCLEOTIDE SEQUENCE [LARGE SCALE GENOMIC DNA]</scope>
    <source>
        <strain evidence="5 6">R-30</strain>
    </source>
</reference>
<dbReference type="InterPro" id="IPR015813">
    <property type="entry name" value="Pyrv/PenolPyrv_kinase-like_dom"/>
</dbReference>
<gene>
    <name evidence="5" type="ORF">R9Z33_13325</name>
</gene>
<dbReference type="InterPro" id="IPR005000">
    <property type="entry name" value="Aldolase/citrate-lyase_domain"/>
</dbReference>
<dbReference type="PANTHER" id="PTHR30502">
    <property type="entry name" value="2-KETO-3-DEOXY-L-RHAMNONATE ALDOLASE"/>
    <property type="match status" value="1"/>
</dbReference>
<organism evidence="5 6">
    <name type="scientific">Sediminicoccus rosea</name>
    <dbReference type="NCBI Taxonomy" id="1225128"/>
    <lineage>
        <taxon>Bacteria</taxon>
        <taxon>Pseudomonadati</taxon>
        <taxon>Pseudomonadota</taxon>
        <taxon>Alphaproteobacteria</taxon>
        <taxon>Acetobacterales</taxon>
        <taxon>Roseomonadaceae</taxon>
        <taxon>Sediminicoccus</taxon>
    </lineage>
</organism>
<dbReference type="InterPro" id="IPR040442">
    <property type="entry name" value="Pyrv_kinase-like_dom_sf"/>
</dbReference>